<accession>A0A1E3VY64</accession>
<feature type="binding site" evidence="13">
    <location>
        <position position="281"/>
    </location>
    <ligand>
        <name>ATP</name>
        <dbReference type="ChEBI" id="CHEBI:30616"/>
    </ligand>
</feature>
<dbReference type="InterPro" id="IPR024909">
    <property type="entry name" value="Cys-tRNA/MSH_ligase"/>
</dbReference>
<feature type="short sequence motif" description="'KMSKS' region" evidence="13">
    <location>
        <begin position="278"/>
        <end position="282"/>
    </location>
</feature>
<dbReference type="EMBL" id="LPWG01000013">
    <property type="protein sequence ID" value="ODR98487.1"/>
    <property type="molecule type" value="Genomic_DNA"/>
</dbReference>
<gene>
    <name evidence="13" type="primary">cysS</name>
    <name evidence="15" type="ORF">AUC68_08650</name>
</gene>
<dbReference type="InterPro" id="IPR009080">
    <property type="entry name" value="tRNAsynth_Ia_anticodon-bd"/>
</dbReference>
<dbReference type="HAMAP" id="MF_00041">
    <property type="entry name" value="Cys_tRNA_synth"/>
    <property type="match status" value="1"/>
</dbReference>
<keyword evidence="9 13" id="KW-0067">ATP-binding</keyword>
<feature type="binding site" evidence="13">
    <location>
        <position position="220"/>
    </location>
    <ligand>
        <name>Zn(2+)</name>
        <dbReference type="ChEBI" id="CHEBI:29105"/>
    </ligand>
</feature>
<dbReference type="SUPFAM" id="SSF47323">
    <property type="entry name" value="Anticodon-binding domain of a subclass of class I aminoacyl-tRNA synthetases"/>
    <property type="match status" value="1"/>
</dbReference>
<dbReference type="PRINTS" id="PR00983">
    <property type="entry name" value="TRNASYNTHCYS"/>
</dbReference>
<keyword evidence="11 13" id="KW-0030">Aminoacyl-tRNA synthetase</keyword>
<reference evidence="15 16" key="1">
    <citation type="journal article" date="2016" name="Environ. Microbiol.">
        <title>New Methyloceanibacter diversity from North Sea sediments includes methanotroph containing solely the soluble methane monooxygenase.</title>
        <authorList>
            <person name="Vekeman B."/>
            <person name="Kerckhof F.M."/>
            <person name="Cremers G."/>
            <person name="de Vos P."/>
            <person name="Vandamme P."/>
            <person name="Boon N."/>
            <person name="Op den Camp H.J."/>
            <person name="Heylen K."/>
        </authorList>
    </citation>
    <scope>NUCLEOTIDE SEQUENCE [LARGE SCALE GENOMIC DNA]</scope>
    <source>
        <strain evidence="15 16">R-67174</strain>
    </source>
</reference>
<evidence type="ECO:0000256" key="12">
    <source>
        <dbReference type="ARBA" id="ARBA00047398"/>
    </source>
</evidence>
<evidence type="ECO:0000313" key="15">
    <source>
        <dbReference type="EMBL" id="ODR98487.1"/>
    </source>
</evidence>
<protein>
    <recommendedName>
        <fullName evidence="13">Cysteine--tRNA ligase</fullName>
        <ecNumber evidence="13">6.1.1.16</ecNumber>
    </recommendedName>
    <alternativeName>
        <fullName evidence="13">Cysteinyl-tRNA synthetase</fullName>
        <shortName evidence="13">CysRS</shortName>
    </alternativeName>
</protein>
<evidence type="ECO:0000256" key="2">
    <source>
        <dbReference type="ARBA" id="ARBA00005594"/>
    </source>
</evidence>
<comment type="subcellular location">
    <subcellularLocation>
        <location evidence="1 13">Cytoplasm</location>
    </subcellularLocation>
</comment>
<comment type="catalytic activity">
    <reaction evidence="12 13">
        <text>tRNA(Cys) + L-cysteine + ATP = L-cysteinyl-tRNA(Cys) + AMP + diphosphate</text>
        <dbReference type="Rhea" id="RHEA:17773"/>
        <dbReference type="Rhea" id="RHEA-COMP:9661"/>
        <dbReference type="Rhea" id="RHEA-COMP:9679"/>
        <dbReference type="ChEBI" id="CHEBI:30616"/>
        <dbReference type="ChEBI" id="CHEBI:33019"/>
        <dbReference type="ChEBI" id="CHEBI:35235"/>
        <dbReference type="ChEBI" id="CHEBI:78442"/>
        <dbReference type="ChEBI" id="CHEBI:78517"/>
        <dbReference type="ChEBI" id="CHEBI:456215"/>
        <dbReference type="EC" id="6.1.1.16"/>
    </reaction>
</comment>
<dbReference type="InterPro" id="IPR014729">
    <property type="entry name" value="Rossmann-like_a/b/a_fold"/>
</dbReference>
<evidence type="ECO:0000256" key="1">
    <source>
        <dbReference type="ARBA" id="ARBA00004496"/>
    </source>
</evidence>
<evidence type="ECO:0000256" key="13">
    <source>
        <dbReference type="HAMAP-Rule" id="MF_00041"/>
    </source>
</evidence>
<evidence type="ECO:0000259" key="14">
    <source>
        <dbReference type="SMART" id="SM00840"/>
    </source>
</evidence>
<dbReference type="GO" id="GO:0006423">
    <property type="term" value="P:cysteinyl-tRNA aminoacylation"/>
    <property type="evidence" value="ECO:0007669"/>
    <property type="project" value="UniProtKB-UniRule"/>
</dbReference>
<sequence length="481" mass="53843">MSLTIYNTLTRRKELFEPLDPGNVRLYVCGPTVYDYAHIGNARPVIVFDVLFRLLRHVYGPDHVTYVRNITDVDDKINARAARDYPDLPLNEAIRKVTEKTEAQFHDDMHALGALDPTVEPRATEHIEQMRAMIDRLIAKGAAYVAEDHVLFRVASMADYGKLSGRSLDEMLAGARVEVAPFKQDPMDFVLWKPSKPGEPSWPSPGGIERPGRPGWHIECSAMSAAHLGEVFDIHGGGIDLVFPHHENEIAQSRCAHGTDVMAKVWMHNGFLQVEGEKMSKSLGNFVTVHELLTGWQGYAWPGEALRFNMFRTHYRQPLDWTLVSLDEAHKTLWDWYGDVEAFEPAPEVPPAIVDALSDDLNTPKVIAELHKLHGAKEHAQLRAALGFLGFSGKRENIKRNVVIDVPSVAIEVHALPPSIEAGPSDKQVNERVAARLAARKEKNFAEADRIRDELEAMGIVLMDAKDPETGELVTTWEVAR</sequence>
<dbReference type="PANTHER" id="PTHR10890:SF3">
    <property type="entry name" value="CYSTEINE--TRNA LIGASE, CYTOPLASMIC"/>
    <property type="match status" value="1"/>
</dbReference>
<dbReference type="CDD" id="cd00672">
    <property type="entry name" value="CysRS_core"/>
    <property type="match status" value="1"/>
</dbReference>
<comment type="similarity">
    <text evidence="2 13">Belongs to the class-I aminoacyl-tRNA synthetase family.</text>
</comment>
<dbReference type="GO" id="GO:0005524">
    <property type="term" value="F:ATP binding"/>
    <property type="evidence" value="ECO:0007669"/>
    <property type="project" value="UniProtKB-UniRule"/>
</dbReference>
<dbReference type="GO" id="GO:0008270">
    <property type="term" value="F:zinc ion binding"/>
    <property type="evidence" value="ECO:0007669"/>
    <property type="project" value="UniProtKB-UniRule"/>
</dbReference>
<name>A0A1E3VY64_9HYPH</name>
<dbReference type="EC" id="6.1.1.16" evidence="13"/>
<dbReference type="Gene3D" id="3.40.50.620">
    <property type="entry name" value="HUPs"/>
    <property type="match status" value="1"/>
</dbReference>
<evidence type="ECO:0000256" key="4">
    <source>
        <dbReference type="ARBA" id="ARBA00022490"/>
    </source>
</evidence>
<evidence type="ECO:0000313" key="16">
    <source>
        <dbReference type="Proteomes" id="UP000094501"/>
    </source>
</evidence>
<dbReference type="InterPro" id="IPR015803">
    <property type="entry name" value="Cys-tRNA-ligase"/>
</dbReference>
<dbReference type="SUPFAM" id="SSF52374">
    <property type="entry name" value="Nucleotidylyl transferase"/>
    <property type="match status" value="1"/>
</dbReference>
<dbReference type="GO" id="GO:0004817">
    <property type="term" value="F:cysteine-tRNA ligase activity"/>
    <property type="evidence" value="ECO:0007669"/>
    <property type="project" value="UniProtKB-UniRule"/>
</dbReference>
<feature type="binding site" evidence="13">
    <location>
        <position position="29"/>
    </location>
    <ligand>
        <name>Zn(2+)</name>
        <dbReference type="ChEBI" id="CHEBI:29105"/>
    </ligand>
</feature>
<evidence type="ECO:0000256" key="3">
    <source>
        <dbReference type="ARBA" id="ARBA00011245"/>
    </source>
</evidence>
<evidence type="ECO:0000256" key="8">
    <source>
        <dbReference type="ARBA" id="ARBA00022833"/>
    </source>
</evidence>
<keyword evidence="5 13" id="KW-0436">Ligase</keyword>
<dbReference type="STRING" id="1774968.AUC68_08650"/>
<dbReference type="Pfam" id="PF01406">
    <property type="entry name" value="tRNA-synt_1e"/>
    <property type="match status" value="1"/>
</dbReference>
<dbReference type="NCBIfam" id="TIGR00435">
    <property type="entry name" value="cysS"/>
    <property type="match status" value="1"/>
</dbReference>
<evidence type="ECO:0000256" key="9">
    <source>
        <dbReference type="ARBA" id="ARBA00022840"/>
    </source>
</evidence>
<dbReference type="InterPro" id="IPR032678">
    <property type="entry name" value="tRNA-synt_1_cat_dom"/>
</dbReference>
<feature type="binding site" evidence="13">
    <location>
        <position position="245"/>
    </location>
    <ligand>
        <name>Zn(2+)</name>
        <dbReference type="ChEBI" id="CHEBI:29105"/>
    </ligand>
</feature>
<dbReference type="Gene3D" id="1.20.120.1910">
    <property type="entry name" value="Cysteine-tRNA ligase, C-terminal anti-codon recognition domain"/>
    <property type="match status" value="1"/>
</dbReference>
<dbReference type="PANTHER" id="PTHR10890">
    <property type="entry name" value="CYSTEINYL-TRNA SYNTHETASE"/>
    <property type="match status" value="1"/>
</dbReference>
<dbReference type="AlphaFoldDB" id="A0A1E3VY64"/>
<evidence type="ECO:0000256" key="6">
    <source>
        <dbReference type="ARBA" id="ARBA00022723"/>
    </source>
</evidence>
<keyword evidence="16" id="KW-1185">Reference proteome</keyword>
<feature type="domain" description="Cysteinyl-tRNA synthetase class Ia DALR" evidence="14">
    <location>
        <begin position="352"/>
        <end position="398"/>
    </location>
</feature>
<dbReference type="Proteomes" id="UP000094501">
    <property type="component" value="Unassembled WGS sequence"/>
</dbReference>
<dbReference type="GO" id="GO:0005829">
    <property type="term" value="C:cytosol"/>
    <property type="evidence" value="ECO:0007669"/>
    <property type="project" value="TreeGrafter"/>
</dbReference>
<feature type="short sequence motif" description="'HIGH' region" evidence="13">
    <location>
        <begin position="31"/>
        <end position="41"/>
    </location>
</feature>
<keyword evidence="6 13" id="KW-0479">Metal-binding</keyword>
<dbReference type="InterPro" id="IPR056411">
    <property type="entry name" value="CysS_C"/>
</dbReference>
<evidence type="ECO:0000256" key="5">
    <source>
        <dbReference type="ARBA" id="ARBA00022598"/>
    </source>
</evidence>
<keyword evidence="8 13" id="KW-0862">Zinc</keyword>
<dbReference type="FunFam" id="3.40.50.620:FF:000068">
    <property type="entry name" value="Cysteine--tRNA ligase"/>
    <property type="match status" value="1"/>
</dbReference>
<evidence type="ECO:0000256" key="11">
    <source>
        <dbReference type="ARBA" id="ARBA00023146"/>
    </source>
</evidence>
<dbReference type="OrthoDB" id="9815130at2"/>
<evidence type="ECO:0000256" key="10">
    <source>
        <dbReference type="ARBA" id="ARBA00022917"/>
    </source>
</evidence>
<comment type="subunit">
    <text evidence="3 13">Monomer.</text>
</comment>
<evidence type="ECO:0000256" key="7">
    <source>
        <dbReference type="ARBA" id="ARBA00022741"/>
    </source>
</evidence>
<dbReference type="RefSeq" id="WP_069437941.1">
    <property type="nucleotide sequence ID" value="NZ_LPWG01000013.1"/>
</dbReference>
<keyword evidence="4 13" id="KW-0963">Cytoplasm</keyword>
<comment type="caution">
    <text evidence="15">The sequence shown here is derived from an EMBL/GenBank/DDBJ whole genome shotgun (WGS) entry which is preliminary data.</text>
</comment>
<proteinExistence type="inferred from homology"/>
<dbReference type="InterPro" id="IPR015273">
    <property type="entry name" value="Cys-tRNA-synt_Ia_DALR"/>
</dbReference>
<keyword evidence="10 13" id="KW-0648">Protein biosynthesis</keyword>
<organism evidence="15 16">
    <name type="scientific">Methyloceanibacter methanicus</name>
    <dbReference type="NCBI Taxonomy" id="1774968"/>
    <lineage>
        <taxon>Bacteria</taxon>
        <taxon>Pseudomonadati</taxon>
        <taxon>Pseudomonadota</taxon>
        <taxon>Alphaproteobacteria</taxon>
        <taxon>Hyphomicrobiales</taxon>
        <taxon>Hyphomicrobiaceae</taxon>
        <taxon>Methyloceanibacter</taxon>
    </lineage>
</organism>
<keyword evidence="7 13" id="KW-0547">Nucleotide-binding</keyword>
<feature type="binding site" evidence="13">
    <location>
        <position position="249"/>
    </location>
    <ligand>
        <name>Zn(2+)</name>
        <dbReference type="ChEBI" id="CHEBI:29105"/>
    </ligand>
</feature>
<comment type="cofactor">
    <cofactor evidence="13">
        <name>Zn(2+)</name>
        <dbReference type="ChEBI" id="CHEBI:29105"/>
    </cofactor>
    <text evidence="13">Binds 1 zinc ion per subunit.</text>
</comment>
<dbReference type="SMART" id="SM00840">
    <property type="entry name" value="DALR_2"/>
    <property type="match status" value="1"/>
</dbReference>
<dbReference type="Pfam" id="PF23493">
    <property type="entry name" value="CysS_C"/>
    <property type="match status" value="1"/>
</dbReference>